<keyword evidence="5" id="KW-1185">Reference proteome</keyword>
<keyword evidence="1" id="KW-0863">Zinc-finger</keyword>
<feature type="compositionally biased region" description="Acidic residues" evidence="2">
    <location>
        <begin position="479"/>
        <end position="508"/>
    </location>
</feature>
<dbReference type="InterPro" id="IPR003604">
    <property type="entry name" value="Matrin/U1-like-C_Znf_C2H2"/>
</dbReference>
<feature type="compositionally biased region" description="Low complexity" evidence="2">
    <location>
        <begin position="52"/>
        <end position="72"/>
    </location>
</feature>
<dbReference type="Pfam" id="PF12874">
    <property type="entry name" value="zf-met"/>
    <property type="match status" value="1"/>
</dbReference>
<sequence length="577" mass="65762">MGGPRGGNRGFSQPFHSGGVNPWQGGSNNMNQGGIISQLTSTPQLALALTSLLQQQPQQQPPSLLSLNTSPAYSNSRDIGRFGNRGRDNRRHEPYNKNRGGWRSDKGRRRSPRRNDKKVDKKDAKKPEDSETAEDGADDEKESKRDWKDEKNTGDAKEESGDEAKKAQEKEGKFVGVPPKYLNCFVCNKQMWDGQSMGKHLRGRAHHEMIKALEESIHICVNILRENMRLSEERKMIELNRQNRLKRYGGKKHFVEPNSHCNMCDLKFMGKIVTHRRSEGHQRLKSYLHPTCRICEKEFPSRLEWIEHRLTPEHLKKLNEITEKNVGGKDGAEVVDVSAEIESEQDVDLEPLLEEPLQMESENPIMEIDDVLDGLQNRIPSYKQDRSVATKSLKPFTGFVCELCNRSFVDEQDSQDHLKSKRHYYKFVEALREQFERRERRRKEEEERKKKEEAEATAGSTADVSVKEEGADESKENGDQVDNEDEESEANGDQEMYDPEEHTEDNAEEAVKPEPVEVKAEAEVKEPEAKKPEPEVQPDVKEPVKEALVEPSTPAKGTPRKAAVRNGAGPKSKRARK</sequence>
<feature type="compositionally biased region" description="Acidic residues" evidence="2">
    <location>
        <begin position="130"/>
        <end position="140"/>
    </location>
</feature>
<dbReference type="InterPro" id="IPR013087">
    <property type="entry name" value="Znf_C2H2_type"/>
</dbReference>
<dbReference type="SUPFAM" id="SSF57667">
    <property type="entry name" value="beta-beta-alpha zinc fingers"/>
    <property type="match status" value="2"/>
</dbReference>
<dbReference type="GO" id="GO:0005634">
    <property type="term" value="C:nucleus"/>
    <property type="evidence" value="ECO:0007669"/>
    <property type="project" value="TreeGrafter"/>
</dbReference>
<dbReference type="Proteomes" id="UP000625711">
    <property type="component" value="Unassembled WGS sequence"/>
</dbReference>
<dbReference type="PROSITE" id="PS00028">
    <property type="entry name" value="ZINC_FINGER_C2H2_1"/>
    <property type="match status" value="2"/>
</dbReference>
<feature type="region of interest" description="Disordered" evidence="2">
    <location>
        <begin position="52"/>
        <end position="171"/>
    </location>
</feature>
<name>A0A834IL64_RHYFE</name>
<keyword evidence="1" id="KW-0862">Zinc</keyword>
<dbReference type="InterPro" id="IPR026811">
    <property type="entry name" value="CIZ1"/>
</dbReference>
<evidence type="ECO:0000259" key="3">
    <source>
        <dbReference type="PROSITE" id="PS50157"/>
    </source>
</evidence>
<feature type="region of interest" description="Disordered" evidence="2">
    <location>
        <begin position="1"/>
        <end position="36"/>
    </location>
</feature>
<feature type="region of interest" description="Disordered" evidence="2">
    <location>
        <begin position="437"/>
        <end position="577"/>
    </location>
</feature>
<feature type="compositionally biased region" description="Basic and acidic residues" evidence="2">
    <location>
        <begin position="465"/>
        <end position="478"/>
    </location>
</feature>
<evidence type="ECO:0000256" key="1">
    <source>
        <dbReference type="PROSITE-ProRule" id="PRU00042"/>
    </source>
</evidence>
<dbReference type="GO" id="GO:0003676">
    <property type="term" value="F:nucleic acid binding"/>
    <property type="evidence" value="ECO:0007669"/>
    <property type="project" value="InterPro"/>
</dbReference>
<feature type="compositionally biased region" description="Basic and acidic residues" evidence="2">
    <location>
        <begin position="141"/>
        <end position="171"/>
    </location>
</feature>
<comment type="caution">
    <text evidence="4">The sequence shown here is derived from an EMBL/GenBank/DDBJ whole genome shotgun (WGS) entry which is preliminary data.</text>
</comment>
<evidence type="ECO:0000256" key="2">
    <source>
        <dbReference type="SAM" id="MobiDB-lite"/>
    </source>
</evidence>
<dbReference type="PANTHER" id="PTHR15491:SF9">
    <property type="entry name" value="CIP1-INTERACTING ZINC FINGER PROTEIN"/>
    <property type="match status" value="1"/>
</dbReference>
<keyword evidence="1" id="KW-0479">Metal-binding</keyword>
<evidence type="ECO:0000313" key="5">
    <source>
        <dbReference type="Proteomes" id="UP000625711"/>
    </source>
</evidence>
<feature type="compositionally biased region" description="Basic and acidic residues" evidence="2">
    <location>
        <begin position="509"/>
        <end position="548"/>
    </location>
</feature>
<dbReference type="PROSITE" id="PS50157">
    <property type="entry name" value="ZINC_FINGER_C2H2_2"/>
    <property type="match status" value="1"/>
</dbReference>
<dbReference type="OrthoDB" id="6378952at2759"/>
<dbReference type="AlphaFoldDB" id="A0A834IL64"/>
<dbReference type="SMART" id="SM00451">
    <property type="entry name" value="ZnF_U1"/>
    <property type="match status" value="2"/>
</dbReference>
<dbReference type="PANTHER" id="PTHR15491">
    <property type="match status" value="1"/>
</dbReference>
<evidence type="ECO:0000313" key="4">
    <source>
        <dbReference type="EMBL" id="KAF7281167.1"/>
    </source>
</evidence>
<feature type="compositionally biased region" description="Basic and acidic residues" evidence="2">
    <location>
        <begin position="85"/>
        <end position="96"/>
    </location>
</feature>
<dbReference type="InterPro" id="IPR056345">
    <property type="entry name" value="Znf-C2H2_CIZ1"/>
</dbReference>
<dbReference type="Pfam" id="PF23330">
    <property type="entry name" value="zf-C2H2_14"/>
    <property type="match status" value="1"/>
</dbReference>
<organism evidence="4 5">
    <name type="scientific">Rhynchophorus ferrugineus</name>
    <name type="common">Red palm weevil</name>
    <name type="synonym">Curculio ferrugineus</name>
    <dbReference type="NCBI Taxonomy" id="354439"/>
    <lineage>
        <taxon>Eukaryota</taxon>
        <taxon>Metazoa</taxon>
        <taxon>Ecdysozoa</taxon>
        <taxon>Arthropoda</taxon>
        <taxon>Hexapoda</taxon>
        <taxon>Insecta</taxon>
        <taxon>Pterygota</taxon>
        <taxon>Neoptera</taxon>
        <taxon>Endopterygota</taxon>
        <taxon>Coleoptera</taxon>
        <taxon>Polyphaga</taxon>
        <taxon>Cucujiformia</taxon>
        <taxon>Curculionidae</taxon>
        <taxon>Dryophthorinae</taxon>
        <taxon>Rhynchophorus</taxon>
    </lineage>
</organism>
<gene>
    <name evidence="4" type="ORF">GWI33_005040</name>
</gene>
<feature type="compositionally biased region" description="Basic and acidic residues" evidence="2">
    <location>
        <begin position="437"/>
        <end position="454"/>
    </location>
</feature>
<dbReference type="InterPro" id="IPR036236">
    <property type="entry name" value="Znf_C2H2_sf"/>
</dbReference>
<proteinExistence type="predicted"/>
<dbReference type="GO" id="GO:0008270">
    <property type="term" value="F:zinc ion binding"/>
    <property type="evidence" value="ECO:0007669"/>
    <property type="project" value="UniProtKB-KW"/>
</dbReference>
<feature type="compositionally biased region" description="Polar residues" evidence="2">
    <location>
        <begin position="24"/>
        <end position="36"/>
    </location>
</feature>
<dbReference type="EMBL" id="JAACXV010000254">
    <property type="protein sequence ID" value="KAF7281167.1"/>
    <property type="molecule type" value="Genomic_DNA"/>
</dbReference>
<feature type="domain" description="C2H2-type" evidence="3">
    <location>
        <begin position="399"/>
        <end position="423"/>
    </location>
</feature>
<accession>A0A834IL64</accession>
<protein>
    <recommendedName>
        <fullName evidence="3">C2H2-type domain-containing protein</fullName>
    </recommendedName>
</protein>
<dbReference type="SMART" id="SM00355">
    <property type="entry name" value="ZnF_C2H2"/>
    <property type="match status" value="3"/>
</dbReference>
<reference evidence="4" key="1">
    <citation type="submission" date="2020-08" db="EMBL/GenBank/DDBJ databases">
        <title>Genome sequencing and assembly of the red palm weevil Rhynchophorus ferrugineus.</title>
        <authorList>
            <person name="Dias G.B."/>
            <person name="Bergman C.M."/>
            <person name="Manee M."/>
        </authorList>
    </citation>
    <scope>NUCLEOTIDE SEQUENCE</scope>
    <source>
        <strain evidence="4">AA-2017</strain>
        <tissue evidence="4">Whole larva</tissue>
    </source>
</reference>
<feature type="compositionally biased region" description="Basic and acidic residues" evidence="2">
    <location>
        <begin position="113"/>
        <end position="129"/>
    </location>
</feature>